<feature type="chain" id="PRO_5023425840" description="Arginine biosynthesis bifunctional protein ArgJ alpha chain" evidence="8">
    <location>
        <begin position="1"/>
        <end position="189"/>
    </location>
</feature>
<dbReference type="GO" id="GO:0006592">
    <property type="term" value="P:ornithine biosynthetic process"/>
    <property type="evidence" value="ECO:0007669"/>
    <property type="project" value="TreeGrafter"/>
</dbReference>
<feature type="binding site" evidence="8">
    <location>
        <position position="179"/>
    </location>
    <ligand>
        <name>substrate</name>
    </ligand>
</feature>
<protein>
    <recommendedName>
        <fullName evidence="8">Arginine biosynthesis bifunctional protein ArgJ</fullName>
    </recommendedName>
    <domain>
        <recommendedName>
            <fullName evidence="8">Glutamate N-acetyltransferase</fullName>
            <ecNumber evidence="8">2.3.1.35</ecNumber>
        </recommendedName>
        <alternativeName>
            <fullName evidence="8">Ornithine acetyltransferase</fullName>
            <shortName evidence="8">OATase</shortName>
        </alternativeName>
        <alternativeName>
            <fullName evidence="8">Ornithine transacetylase</fullName>
        </alternativeName>
    </domain>
    <domain>
        <recommendedName>
            <fullName evidence="8">Amino-acid acetyltransferase</fullName>
            <ecNumber evidence="8">2.3.1.1</ecNumber>
        </recommendedName>
        <alternativeName>
            <fullName evidence="8">N-acetylglutamate synthase</fullName>
            <shortName evidence="8">AGSase</shortName>
        </alternativeName>
    </domain>
    <component>
        <recommendedName>
            <fullName evidence="8">Arginine biosynthesis bifunctional protein ArgJ alpha chain</fullName>
        </recommendedName>
    </component>
    <component>
        <recommendedName>
            <fullName evidence="8">Arginine biosynthesis bifunctional protein ArgJ beta chain</fullName>
        </recommendedName>
    </component>
</protein>
<dbReference type="CDD" id="cd02152">
    <property type="entry name" value="OAT"/>
    <property type="match status" value="1"/>
</dbReference>
<comment type="pathway">
    <text evidence="8">Amino-acid biosynthesis; L-arginine biosynthesis; N(2)-acetyl-L-ornithine from L-glutamate: step 1/4.</text>
</comment>
<dbReference type="UniPathway" id="UPA00068">
    <property type="reaction ID" value="UER00106"/>
</dbReference>
<evidence type="ECO:0000313" key="10">
    <source>
        <dbReference type="Proteomes" id="UP000219329"/>
    </source>
</evidence>
<keyword evidence="3 8" id="KW-0055">Arginine biosynthesis</keyword>
<dbReference type="AlphaFoldDB" id="A0A2A5W9A7"/>
<keyword evidence="8" id="KW-0511">Multifunctional enzyme</keyword>
<reference evidence="9 10" key="1">
    <citation type="submission" date="2017-08" db="EMBL/GenBank/DDBJ databases">
        <title>Fine stratification of microbial communities through a metagenomic profile of the photic zone.</title>
        <authorList>
            <person name="Haro-Moreno J.M."/>
            <person name="Lopez-Perez M."/>
            <person name="De La Torre J."/>
            <person name="Picazo A."/>
            <person name="Camacho A."/>
            <person name="Rodriguez-Valera F."/>
        </authorList>
    </citation>
    <scope>NUCLEOTIDE SEQUENCE [LARGE SCALE GENOMIC DNA]</scope>
    <source>
        <strain evidence="9">MED-G28</strain>
    </source>
</reference>
<feature type="binding site" evidence="8">
    <location>
        <position position="400"/>
    </location>
    <ligand>
        <name>substrate</name>
    </ligand>
</feature>
<evidence type="ECO:0000256" key="7">
    <source>
        <dbReference type="ARBA" id="ARBA00023315"/>
    </source>
</evidence>
<dbReference type="HAMAP" id="MF_01106">
    <property type="entry name" value="ArgJ"/>
    <property type="match status" value="1"/>
</dbReference>
<dbReference type="EMBL" id="NTJZ01000011">
    <property type="protein sequence ID" value="PDH33079.1"/>
    <property type="molecule type" value="Genomic_DNA"/>
</dbReference>
<accession>A0A2A5W9A7</accession>
<comment type="catalytic activity">
    <reaction evidence="8">
        <text>L-glutamate + acetyl-CoA = N-acetyl-L-glutamate + CoA + H(+)</text>
        <dbReference type="Rhea" id="RHEA:24292"/>
        <dbReference type="ChEBI" id="CHEBI:15378"/>
        <dbReference type="ChEBI" id="CHEBI:29985"/>
        <dbReference type="ChEBI" id="CHEBI:44337"/>
        <dbReference type="ChEBI" id="CHEBI:57287"/>
        <dbReference type="ChEBI" id="CHEBI:57288"/>
        <dbReference type="EC" id="2.3.1.1"/>
    </reaction>
</comment>
<evidence type="ECO:0000256" key="4">
    <source>
        <dbReference type="ARBA" id="ARBA00022605"/>
    </source>
</evidence>
<evidence type="ECO:0000256" key="1">
    <source>
        <dbReference type="ARBA" id="ARBA00006774"/>
    </source>
</evidence>
<feature type="site" description="Involved in the stabilization of negative charge on the oxyanion by the formation of the oxyanion hole" evidence="8">
    <location>
        <position position="116"/>
    </location>
</feature>
<dbReference type="Gene3D" id="3.10.20.340">
    <property type="entry name" value="ArgJ beta chain, C-terminal domain"/>
    <property type="match status" value="1"/>
</dbReference>
<feature type="binding site" evidence="8">
    <location>
        <position position="190"/>
    </location>
    <ligand>
        <name>substrate</name>
    </ligand>
</feature>
<dbReference type="GO" id="GO:0005737">
    <property type="term" value="C:cytoplasm"/>
    <property type="evidence" value="ECO:0007669"/>
    <property type="project" value="UniProtKB-SubCell"/>
</dbReference>
<proteinExistence type="inferred from homology"/>
<evidence type="ECO:0000256" key="5">
    <source>
        <dbReference type="ARBA" id="ARBA00022679"/>
    </source>
</evidence>
<dbReference type="PANTHER" id="PTHR23100">
    <property type="entry name" value="ARGININE BIOSYNTHESIS BIFUNCTIONAL PROTEIN ARGJ"/>
    <property type="match status" value="1"/>
</dbReference>
<dbReference type="EC" id="2.3.1.35" evidence="8"/>
<comment type="subunit">
    <text evidence="2 8">Heterotetramer of two alpha and two beta chains.</text>
</comment>
<dbReference type="FunFam" id="3.60.70.12:FF:000001">
    <property type="entry name" value="Arginine biosynthesis bifunctional protein ArgJ, chloroplastic"/>
    <property type="match status" value="1"/>
</dbReference>
<dbReference type="SUPFAM" id="SSF56266">
    <property type="entry name" value="DmpA/ArgJ-like"/>
    <property type="match status" value="1"/>
</dbReference>
<evidence type="ECO:0000256" key="6">
    <source>
        <dbReference type="ARBA" id="ARBA00022813"/>
    </source>
</evidence>
<dbReference type="GO" id="GO:0006526">
    <property type="term" value="P:L-arginine biosynthetic process"/>
    <property type="evidence" value="ECO:0007669"/>
    <property type="project" value="UniProtKB-UniRule"/>
</dbReference>
<sequence length="405" mass="43219">MAVGLGRSLDYKLIAGIRLAAVKSKIRYPDKLDLVLIELTENASVSGVYTQNTFCAAPVALAKAHTQNSIPRYFLINTGNANAGTGESGKVSALRCCQKIADLAGVSVQEVLPFSTGVIGEHLPVKKILAAAPTVFADLSESSWVEAAEGILTTDTRPKLVSVQLEIGGKQVSITGIAKGSGMIKPNMATMLSFIFTDADIESTVLDEFLHDAVEKSFNRITVDGDTSTNDCCMLVATGKSDVSINKLSTHDYCQFKAALESLFITLATELIKDAEGASKFITITVASGASSLECRRVAYSIAESPLVKTALFAEDPNWGRILAAVGRSGLENLDLQSITIDLGSVRIVSGGGVDPSYLEEMGQVAMQKDEIIISVSLNRGNFSESVWTSDLSHEYISINSDYRT</sequence>
<keyword evidence="6 8" id="KW-0068">Autocatalytic cleavage</keyword>
<comment type="caution">
    <text evidence="9">The sequence shown here is derived from an EMBL/GenBank/DDBJ whole genome shotgun (WGS) entry which is preliminary data.</text>
</comment>
<evidence type="ECO:0000256" key="8">
    <source>
        <dbReference type="HAMAP-Rule" id="MF_01106"/>
    </source>
</evidence>
<keyword evidence="4 8" id="KW-0028">Amino-acid biosynthesis</keyword>
<dbReference type="GO" id="GO:0004042">
    <property type="term" value="F:L-glutamate N-acetyltransferase activity"/>
    <property type="evidence" value="ECO:0007669"/>
    <property type="project" value="UniProtKB-UniRule"/>
</dbReference>
<feature type="binding site" evidence="8">
    <location>
        <position position="276"/>
    </location>
    <ligand>
        <name>substrate</name>
    </ligand>
</feature>
<dbReference type="PANTHER" id="PTHR23100:SF0">
    <property type="entry name" value="ARGININE BIOSYNTHESIS BIFUNCTIONAL PROTEIN ARGJ, MITOCHONDRIAL"/>
    <property type="match status" value="1"/>
</dbReference>
<evidence type="ECO:0000313" key="9">
    <source>
        <dbReference type="EMBL" id="PDH33079.1"/>
    </source>
</evidence>
<name>A0A2A5W9A7_9GAMM</name>
<feature type="site" description="Cleavage; by autolysis" evidence="8">
    <location>
        <begin position="189"/>
        <end position="190"/>
    </location>
</feature>
<dbReference type="Pfam" id="PF01960">
    <property type="entry name" value="ArgJ"/>
    <property type="match status" value="1"/>
</dbReference>
<feature type="binding site" evidence="8">
    <location>
        <position position="405"/>
    </location>
    <ligand>
        <name>substrate</name>
    </ligand>
</feature>
<dbReference type="NCBIfam" id="TIGR00120">
    <property type="entry name" value="ArgJ"/>
    <property type="match status" value="1"/>
</dbReference>
<feature type="binding site" evidence="8">
    <location>
        <position position="153"/>
    </location>
    <ligand>
        <name>substrate</name>
    </ligand>
</feature>
<dbReference type="NCBIfam" id="NF003802">
    <property type="entry name" value="PRK05388.1"/>
    <property type="match status" value="1"/>
</dbReference>
<dbReference type="InterPro" id="IPR002813">
    <property type="entry name" value="Arg_biosynth_ArgJ"/>
</dbReference>
<feature type="active site" description="Nucleophile" evidence="8">
    <location>
        <position position="190"/>
    </location>
</feature>
<feature type="site" description="Involved in the stabilization of negative charge on the oxyanion by the formation of the oxyanion hole" evidence="8">
    <location>
        <position position="117"/>
    </location>
</feature>
<comment type="subcellular location">
    <subcellularLocation>
        <location evidence="8">Cytoplasm</location>
    </subcellularLocation>
</comment>
<comment type="similarity">
    <text evidence="1 8">Belongs to the ArgJ family.</text>
</comment>
<keyword evidence="7 8" id="KW-0012">Acyltransferase</keyword>
<dbReference type="GO" id="GO:0004358">
    <property type="term" value="F:L-glutamate N-acetyltransferase activity, acting on acetyl-L-ornithine as donor"/>
    <property type="evidence" value="ECO:0007669"/>
    <property type="project" value="UniProtKB-UniRule"/>
</dbReference>
<dbReference type="Gene3D" id="3.60.70.12">
    <property type="entry name" value="L-amino peptidase D-ALA esterase/amidase"/>
    <property type="match status" value="1"/>
</dbReference>
<keyword evidence="5 8" id="KW-0808">Transferase</keyword>
<dbReference type="InterPro" id="IPR016117">
    <property type="entry name" value="ArgJ-like_dom_sf"/>
</dbReference>
<feature type="chain" id="PRO_5023425839" description="Arginine biosynthesis bifunctional protein ArgJ beta chain" evidence="8">
    <location>
        <begin position="190"/>
        <end position="405"/>
    </location>
</feature>
<dbReference type="InterPro" id="IPR042195">
    <property type="entry name" value="ArgJ_beta_C"/>
</dbReference>
<comment type="function">
    <text evidence="8">Catalyzes two activities which are involved in the cyclic version of arginine biosynthesis: the synthesis of N-acetylglutamate from glutamate and acetyl-CoA as the acetyl donor, and of ornithine by transacetylation between N(2)-acetylornithine and glutamate.</text>
</comment>
<dbReference type="EC" id="2.3.1.1" evidence="8"/>
<dbReference type="Proteomes" id="UP000219329">
    <property type="component" value="Unassembled WGS sequence"/>
</dbReference>
<evidence type="ECO:0000256" key="2">
    <source>
        <dbReference type="ARBA" id="ARBA00011475"/>
    </source>
</evidence>
<comment type="catalytic activity">
    <reaction evidence="8">
        <text>N(2)-acetyl-L-ornithine + L-glutamate = N-acetyl-L-glutamate + L-ornithine</text>
        <dbReference type="Rhea" id="RHEA:15349"/>
        <dbReference type="ChEBI" id="CHEBI:29985"/>
        <dbReference type="ChEBI" id="CHEBI:44337"/>
        <dbReference type="ChEBI" id="CHEBI:46911"/>
        <dbReference type="ChEBI" id="CHEBI:57805"/>
        <dbReference type="EC" id="2.3.1.35"/>
    </reaction>
</comment>
<keyword evidence="8" id="KW-0963">Cytoplasm</keyword>
<comment type="pathway">
    <text evidence="8">Amino-acid biosynthesis; L-arginine biosynthesis; L-ornithine and N-acetyl-L-glutamate from L-glutamate and N(2)-acetyl-L-ornithine (cyclic): step 1/1.</text>
</comment>
<gene>
    <name evidence="8" type="primary">argJ</name>
    <name evidence="9" type="ORF">CNF02_10250</name>
</gene>
<evidence type="ECO:0000256" key="3">
    <source>
        <dbReference type="ARBA" id="ARBA00022571"/>
    </source>
</evidence>
<organism evidence="9 10">
    <name type="scientific">OM182 bacterium MED-G28</name>
    <dbReference type="NCBI Taxonomy" id="1986256"/>
    <lineage>
        <taxon>Bacteria</taxon>
        <taxon>Pseudomonadati</taxon>
        <taxon>Pseudomonadota</taxon>
        <taxon>Gammaproteobacteria</taxon>
        <taxon>OMG group</taxon>
        <taxon>OM182 clade</taxon>
    </lineage>
</organism>